<dbReference type="Proteomes" id="UP001316803">
    <property type="component" value="Unassembled WGS sequence"/>
</dbReference>
<dbReference type="AlphaFoldDB" id="A0AAN8EEU5"/>
<dbReference type="EMBL" id="JAKLMC020000010">
    <property type="protein sequence ID" value="KAK5953979.1"/>
    <property type="molecule type" value="Genomic_DNA"/>
</dbReference>
<accession>A0AAN8EEU5</accession>
<organism evidence="1 2">
    <name type="scientific">Knufia fluminis</name>
    <dbReference type="NCBI Taxonomy" id="191047"/>
    <lineage>
        <taxon>Eukaryota</taxon>
        <taxon>Fungi</taxon>
        <taxon>Dikarya</taxon>
        <taxon>Ascomycota</taxon>
        <taxon>Pezizomycotina</taxon>
        <taxon>Eurotiomycetes</taxon>
        <taxon>Chaetothyriomycetidae</taxon>
        <taxon>Chaetothyriales</taxon>
        <taxon>Trichomeriaceae</taxon>
        <taxon>Knufia</taxon>
    </lineage>
</organism>
<dbReference type="InterPro" id="IPR024079">
    <property type="entry name" value="MetalloPept_cat_dom_sf"/>
</dbReference>
<proteinExistence type="predicted"/>
<keyword evidence="2" id="KW-1185">Reference proteome</keyword>
<dbReference type="GO" id="GO:0008237">
    <property type="term" value="F:metallopeptidase activity"/>
    <property type="evidence" value="ECO:0007669"/>
    <property type="project" value="InterPro"/>
</dbReference>
<name>A0AAN8EEU5_9EURO</name>
<evidence type="ECO:0000313" key="1">
    <source>
        <dbReference type="EMBL" id="KAK5953979.1"/>
    </source>
</evidence>
<sequence length="419" mass="48143">MALWYHLPSLTTVSIENNEHLKALACRTPSLFQHVQRRDLPVSNWTPVLKQIASEARLDQELFGRRRDVSTIYDVYKTIYQKTVDPGYRAHSLNIPASFDHSIRASNAYHIPEVMRSKIKKDFGQPPRGRTWEEAKHGTTDKAMKYLEDLQYQHARRVGGFKAEMETDQHLGDLQILCSEIRDACDDVVVLAACNHDVTLDGGFIAHLKEPSLCVFHPRFFSDLYVDGLKKLQIIPGVTRVEDIFKATRFKTLLHEVLHVEHVRNATDAKVHLAEMRALWPSVQPPLHGYICKPARGSGYWVCYSRYLCRVLAAIRPQDAEINAETYAIHTMLKTLQVAYPEYDFSGEYVTYRDELLHHFSGLDILRHPNAGSICDLKAPAYDPAKDLFKRRFGGWKPDSVEQLTEELTRWIEDEEEVA</sequence>
<dbReference type="Gene3D" id="3.40.390.10">
    <property type="entry name" value="Collagenase (Catalytic Domain)"/>
    <property type="match status" value="1"/>
</dbReference>
<evidence type="ECO:0000313" key="2">
    <source>
        <dbReference type="Proteomes" id="UP001316803"/>
    </source>
</evidence>
<reference evidence="1 2" key="1">
    <citation type="submission" date="2022-12" db="EMBL/GenBank/DDBJ databases">
        <title>Genomic features and morphological characterization of a novel Knufia sp. strain isolated from spacecraft assembly facility.</title>
        <authorList>
            <person name="Teixeira M."/>
            <person name="Chander A.M."/>
            <person name="Stajich J.E."/>
            <person name="Venkateswaran K."/>
        </authorList>
    </citation>
    <scope>NUCLEOTIDE SEQUENCE [LARGE SCALE GENOMIC DNA]</scope>
    <source>
        <strain evidence="1 2">FJI-L2-BK-P2</strain>
    </source>
</reference>
<comment type="caution">
    <text evidence="1">The sequence shown here is derived from an EMBL/GenBank/DDBJ whole genome shotgun (WGS) entry which is preliminary data.</text>
</comment>
<gene>
    <name evidence="1" type="ORF">OHC33_005251</name>
</gene>
<protein>
    <submittedName>
        <fullName evidence="1">Uncharacterized protein</fullName>
    </submittedName>
</protein>